<evidence type="ECO:0000256" key="5">
    <source>
        <dbReference type="ARBA" id="ARBA00020076"/>
    </source>
</evidence>
<comment type="subunit">
    <text evidence="12">Part of an enzyme complex containing four subunits: a flavoprotein, an iron-sulfur protein, plus two membrane-anchoring proteins, SdhC and SdhD. The complex can form homotrimers.</text>
</comment>
<evidence type="ECO:0000256" key="11">
    <source>
        <dbReference type="ARBA" id="ARBA00023136"/>
    </source>
</evidence>
<protein>
    <recommendedName>
        <fullName evidence="5">Succinate dehydrogenase cytochrome b556 subunit</fullName>
    </recommendedName>
</protein>
<evidence type="ECO:0000256" key="8">
    <source>
        <dbReference type="ARBA" id="ARBA00022723"/>
    </source>
</evidence>
<evidence type="ECO:0000313" key="14">
    <source>
        <dbReference type="EMBL" id="NMQ20446.1"/>
    </source>
</evidence>
<dbReference type="InterPro" id="IPR034804">
    <property type="entry name" value="SQR/QFR_C/D"/>
</dbReference>
<evidence type="ECO:0000256" key="1">
    <source>
        <dbReference type="ARBA" id="ARBA00001971"/>
    </source>
</evidence>
<gene>
    <name evidence="14" type="primary">sdhC</name>
    <name evidence="14" type="ORF">E4P82_15345</name>
</gene>
<dbReference type="Proteomes" id="UP000760480">
    <property type="component" value="Unassembled WGS sequence"/>
</dbReference>
<evidence type="ECO:0000256" key="2">
    <source>
        <dbReference type="ARBA" id="ARBA00004050"/>
    </source>
</evidence>
<feature type="transmembrane region" description="Helical" evidence="13">
    <location>
        <begin position="60"/>
        <end position="81"/>
    </location>
</feature>
<feature type="transmembrane region" description="Helical" evidence="13">
    <location>
        <begin position="108"/>
        <end position="126"/>
    </location>
</feature>
<evidence type="ECO:0000256" key="3">
    <source>
        <dbReference type="ARBA" id="ARBA00004141"/>
    </source>
</evidence>
<proteinExistence type="inferred from homology"/>
<comment type="similarity">
    <text evidence="4">Belongs to the cytochrome b560 family.</text>
</comment>
<organism evidence="14 15">
    <name type="scientific">Candidatus Competibacter phosphatis</name>
    <dbReference type="NCBI Taxonomy" id="221280"/>
    <lineage>
        <taxon>Bacteria</taxon>
        <taxon>Pseudomonadati</taxon>
        <taxon>Pseudomonadota</taxon>
        <taxon>Gammaproteobacteria</taxon>
        <taxon>Candidatus Competibacteraceae</taxon>
        <taxon>Candidatus Competibacter</taxon>
    </lineage>
</organism>
<comment type="function">
    <text evidence="2">Membrane-anchoring subunit of succinate dehydrogenase (SDH).</text>
</comment>
<dbReference type="InterPro" id="IPR018495">
    <property type="entry name" value="Succ_DH_cyt_bsu_CS"/>
</dbReference>
<name>A0ABX1TP33_9GAMM</name>
<keyword evidence="9 13" id="KW-1133">Transmembrane helix</keyword>
<keyword evidence="10" id="KW-0408">Iron</keyword>
<keyword evidence="8" id="KW-0479">Metal-binding</keyword>
<comment type="caution">
    <text evidence="14">The sequence shown here is derived from an EMBL/GenBank/DDBJ whole genome shotgun (WGS) entry which is preliminary data.</text>
</comment>
<dbReference type="PANTHER" id="PTHR10978">
    <property type="entry name" value="SUCCINATE DEHYDROGENASE CYTOCHROME B560 SUBUNIT"/>
    <property type="match status" value="1"/>
</dbReference>
<dbReference type="PIRSF" id="PIRSF000178">
    <property type="entry name" value="SDH_cyt_b560"/>
    <property type="match status" value="1"/>
</dbReference>
<dbReference type="Pfam" id="PF01127">
    <property type="entry name" value="Sdh_cyt"/>
    <property type="match status" value="1"/>
</dbReference>
<dbReference type="PROSITE" id="PS01001">
    <property type="entry name" value="SDH_CYT_2"/>
    <property type="match status" value="1"/>
</dbReference>
<dbReference type="RefSeq" id="WP_169249711.1">
    <property type="nucleotide sequence ID" value="NZ_SPMZ01000049.1"/>
</dbReference>
<evidence type="ECO:0000256" key="7">
    <source>
        <dbReference type="ARBA" id="ARBA00022692"/>
    </source>
</evidence>
<dbReference type="PANTHER" id="PTHR10978:SF5">
    <property type="entry name" value="SUCCINATE DEHYDROGENASE CYTOCHROME B560 SUBUNIT, MITOCHONDRIAL"/>
    <property type="match status" value="1"/>
</dbReference>
<accession>A0ABX1TP33</accession>
<keyword evidence="11 13" id="KW-0472">Membrane</keyword>
<evidence type="ECO:0000256" key="10">
    <source>
        <dbReference type="ARBA" id="ARBA00023004"/>
    </source>
</evidence>
<keyword evidence="6" id="KW-0349">Heme</keyword>
<dbReference type="SUPFAM" id="SSF81343">
    <property type="entry name" value="Fumarate reductase respiratory complex transmembrane subunits"/>
    <property type="match status" value="1"/>
</dbReference>
<dbReference type="InterPro" id="IPR000701">
    <property type="entry name" value="SuccDH_FuR_B_TM-su"/>
</dbReference>
<evidence type="ECO:0000313" key="15">
    <source>
        <dbReference type="Proteomes" id="UP000760480"/>
    </source>
</evidence>
<dbReference type="EMBL" id="SPMZ01000049">
    <property type="protein sequence ID" value="NMQ20446.1"/>
    <property type="molecule type" value="Genomic_DNA"/>
</dbReference>
<evidence type="ECO:0000256" key="6">
    <source>
        <dbReference type="ARBA" id="ARBA00022617"/>
    </source>
</evidence>
<dbReference type="Gene3D" id="1.20.1300.10">
    <property type="entry name" value="Fumarate reductase/succinate dehydrogenase, transmembrane subunit"/>
    <property type="match status" value="1"/>
</dbReference>
<keyword evidence="15" id="KW-1185">Reference proteome</keyword>
<dbReference type="CDD" id="cd03499">
    <property type="entry name" value="SQR_TypeC_SdhC"/>
    <property type="match status" value="1"/>
</dbReference>
<comment type="cofactor">
    <cofactor evidence="1">
        <name>heme</name>
        <dbReference type="ChEBI" id="CHEBI:30413"/>
    </cofactor>
</comment>
<evidence type="ECO:0000256" key="12">
    <source>
        <dbReference type="ARBA" id="ARBA00025912"/>
    </source>
</evidence>
<dbReference type="NCBIfam" id="TIGR02970">
    <property type="entry name" value="succ_dehyd_cytB"/>
    <property type="match status" value="1"/>
</dbReference>
<evidence type="ECO:0000256" key="4">
    <source>
        <dbReference type="ARBA" id="ARBA00007244"/>
    </source>
</evidence>
<dbReference type="InterPro" id="IPR014314">
    <property type="entry name" value="Succ_DH_cytb556"/>
</dbReference>
<keyword evidence="7 13" id="KW-0812">Transmembrane</keyword>
<sequence length="128" mass="14368">MSANKRPLSPFMIGPYYKPQMTSILSITHRATGASLVVGTLLLVYWLAAAAIGPEAYEHAQAILGSMLGQLLLFLWTWALFYHMANGIRHLFWDAGYGFEMEDATKSGWWVIWSSIILTFLCWLIAAP</sequence>
<evidence type="ECO:0000256" key="13">
    <source>
        <dbReference type="SAM" id="Phobius"/>
    </source>
</evidence>
<evidence type="ECO:0000256" key="9">
    <source>
        <dbReference type="ARBA" id="ARBA00022989"/>
    </source>
</evidence>
<comment type="subcellular location">
    <subcellularLocation>
        <location evidence="3">Membrane</location>
        <topology evidence="3">Multi-pass membrane protein</topology>
    </subcellularLocation>
</comment>
<reference evidence="14 15" key="1">
    <citation type="submission" date="2019-03" db="EMBL/GenBank/DDBJ databases">
        <title>Metabolic reconstructions from genomes of highly enriched 'Candidatus Accumulibacter' and 'Candidatus Competibacter' bioreactor populations.</title>
        <authorList>
            <person name="Annavajhala M.K."/>
            <person name="Welles L."/>
            <person name="Abbas B."/>
            <person name="Sorokin D."/>
            <person name="Park H."/>
            <person name="Van Loosdrecht M."/>
            <person name="Chandran K."/>
        </authorList>
    </citation>
    <scope>NUCLEOTIDE SEQUENCE [LARGE SCALE GENOMIC DNA]</scope>
    <source>
        <strain evidence="14 15">SBR_G</strain>
    </source>
</reference>